<dbReference type="PROSITE" id="PS01071">
    <property type="entry name" value="GRPE"/>
    <property type="match status" value="1"/>
</dbReference>
<gene>
    <name evidence="3" type="primary">grpE</name>
    <name evidence="8" type="ORF">ACFOZ4_01235</name>
</gene>
<feature type="compositionally biased region" description="Low complexity" evidence="7">
    <location>
        <begin position="60"/>
        <end position="106"/>
    </location>
</feature>
<dbReference type="PANTHER" id="PTHR21237">
    <property type="entry name" value="GRPE PROTEIN"/>
    <property type="match status" value="1"/>
</dbReference>
<evidence type="ECO:0000256" key="5">
    <source>
        <dbReference type="RuleBase" id="RU004478"/>
    </source>
</evidence>
<evidence type="ECO:0000256" key="1">
    <source>
        <dbReference type="ARBA" id="ARBA00009054"/>
    </source>
</evidence>
<dbReference type="PRINTS" id="PR00773">
    <property type="entry name" value="GRPEPROTEIN"/>
</dbReference>
<proteinExistence type="inferred from homology"/>
<evidence type="ECO:0000313" key="9">
    <source>
        <dbReference type="Proteomes" id="UP001595816"/>
    </source>
</evidence>
<evidence type="ECO:0000313" key="8">
    <source>
        <dbReference type="EMBL" id="MFC4129232.1"/>
    </source>
</evidence>
<evidence type="ECO:0000256" key="7">
    <source>
        <dbReference type="SAM" id="MobiDB-lite"/>
    </source>
</evidence>
<feature type="coiled-coil region" evidence="6">
    <location>
        <begin position="157"/>
        <end position="184"/>
    </location>
</feature>
<sequence length="298" mass="30996">MTDSNGKTPAEQSAGAAERIVIRDKRKITPMGDAAGKDKPASQKDGATMPTPEDSAAKSTEPAETAETVTEPAADAATSEAAAESEATTAADAETPAAEAAPAADTSADESAEAAPETEAAEVPKAETPPAEPEEAPAKKAATTEEEDDSGPLGAELEMLRKQLDEAQVDIKRVAAEYKNYRDRVKRDQATASEVAVAGVLAALLPVLDDLDRARDHGDLTGPFGSVAEQLLTVVGKFNLTAFGAKGDPFDPNLHEAVAHLPSPDVTEETCIDVMRRGYMLGDRLLRPAMVAVAAPPE</sequence>
<feature type="compositionally biased region" description="Polar residues" evidence="7">
    <location>
        <begin position="1"/>
        <end position="11"/>
    </location>
</feature>
<feature type="region of interest" description="Disordered" evidence="7">
    <location>
        <begin position="1"/>
        <end position="152"/>
    </location>
</feature>
<comment type="similarity">
    <text evidence="1 3 5">Belongs to the GrpE family.</text>
</comment>
<evidence type="ECO:0000256" key="3">
    <source>
        <dbReference type="HAMAP-Rule" id="MF_01151"/>
    </source>
</evidence>
<accession>A0ABV8LEC5</accession>
<feature type="compositionally biased region" description="Low complexity" evidence="7">
    <location>
        <begin position="113"/>
        <end position="129"/>
    </location>
</feature>
<keyword evidence="6" id="KW-0175">Coiled coil</keyword>
<evidence type="ECO:0000256" key="4">
    <source>
        <dbReference type="RuleBase" id="RU000639"/>
    </source>
</evidence>
<comment type="function">
    <text evidence="3 4">Participates actively in the response to hyperosmotic and heat shock by preventing the aggregation of stress-denatured proteins, in association with DnaK and GrpE. It is the nucleotide exchange factor for DnaK and may function as a thermosensor. Unfolded proteins bind initially to DnaJ; upon interaction with the DnaJ-bound protein, DnaK hydrolyzes its bound ATP, resulting in the formation of a stable complex. GrpE releases ADP from DnaK; ATP binding to DnaK triggers the release of the substrate protein, thus completing the reaction cycle. Several rounds of ATP-dependent interactions between DnaJ, DnaK and GrpE are required for fully efficient folding.</text>
</comment>
<dbReference type="HAMAP" id="MF_01151">
    <property type="entry name" value="GrpE"/>
    <property type="match status" value="1"/>
</dbReference>
<dbReference type="Proteomes" id="UP001595816">
    <property type="component" value="Unassembled WGS sequence"/>
</dbReference>
<dbReference type="Pfam" id="PF01025">
    <property type="entry name" value="GrpE"/>
    <property type="match status" value="1"/>
</dbReference>
<organism evidence="8 9">
    <name type="scientific">Hamadaea flava</name>
    <dbReference type="NCBI Taxonomy" id="1742688"/>
    <lineage>
        <taxon>Bacteria</taxon>
        <taxon>Bacillati</taxon>
        <taxon>Actinomycetota</taxon>
        <taxon>Actinomycetes</taxon>
        <taxon>Micromonosporales</taxon>
        <taxon>Micromonosporaceae</taxon>
        <taxon>Hamadaea</taxon>
    </lineage>
</organism>
<comment type="subunit">
    <text evidence="3">Homodimer.</text>
</comment>
<dbReference type="SUPFAM" id="SSF58014">
    <property type="entry name" value="Coiled-coil domain of nucleotide exchange factor GrpE"/>
    <property type="match status" value="1"/>
</dbReference>
<comment type="caution">
    <text evidence="8">The sequence shown here is derived from an EMBL/GenBank/DDBJ whole genome shotgun (WGS) entry which is preliminary data.</text>
</comment>
<dbReference type="CDD" id="cd00446">
    <property type="entry name" value="GrpE"/>
    <property type="match status" value="1"/>
</dbReference>
<evidence type="ECO:0000256" key="6">
    <source>
        <dbReference type="SAM" id="Coils"/>
    </source>
</evidence>
<dbReference type="RefSeq" id="WP_253759005.1">
    <property type="nucleotide sequence ID" value="NZ_JAMZDZ010000001.1"/>
</dbReference>
<name>A0ABV8LEC5_9ACTN</name>
<dbReference type="Gene3D" id="2.30.22.10">
    <property type="entry name" value="Head domain of nucleotide exchange factor GrpE"/>
    <property type="match status" value="1"/>
</dbReference>
<keyword evidence="3 4" id="KW-0346">Stress response</keyword>
<dbReference type="SUPFAM" id="SSF51064">
    <property type="entry name" value="Head domain of nucleotide exchange factor GrpE"/>
    <property type="match status" value="1"/>
</dbReference>
<keyword evidence="2 3" id="KW-0143">Chaperone</keyword>
<dbReference type="EMBL" id="JBHSAY010000003">
    <property type="protein sequence ID" value="MFC4129232.1"/>
    <property type="molecule type" value="Genomic_DNA"/>
</dbReference>
<comment type="subcellular location">
    <subcellularLocation>
        <location evidence="3">Cytoplasm</location>
    </subcellularLocation>
</comment>
<dbReference type="InterPro" id="IPR013805">
    <property type="entry name" value="GrpE_CC"/>
</dbReference>
<reference evidence="9" key="1">
    <citation type="journal article" date="2019" name="Int. J. Syst. Evol. Microbiol.">
        <title>The Global Catalogue of Microorganisms (GCM) 10K type strain sequencing project: providing services to taxonomists for standard genome sequencing and annotation.</title>
        <authorList>
            <consortium name="The Broad Institute Genomics Platform"/>
            <consortium name="The Broad Institute Genome Sequencing Center for Infectious Disease"/>
            <person name="Wu L."/>
            <person name="Ma J."/>
        </authorList>
    </citation>
    <scope>NUCLEOTIDE SEQUENCE [LARGE SCALE GENOMIC DNA]</scope>
    <source>
        <strain evidence="9">CGMCC 4.7289</strain>
    </source>
</reference>
<protein>
    <recommendedName>
        <fullName evidence="3 4">Protein GrpE</fullName>
    </recommendedName>
    <alternativeName>
        <fullName evidence="3">HSP-70 cofactor</fullName>
    </alternativeName>
</protein>
<dbReference type="Gene3D" id="3.90.20.20">
    <property type="match status" value="1"/>
</dbReference>
<keyword evidence="3" id="KW-0963">Cytoplasm</keyword>
<keyword evidence="9" id="KW-1185">Reference proteome</keyword>
<dbReference type="InterPro" id="IPR000740">
    <property type="entry name" value="GrpE"/>
</dbReference>
<evidence type="ECO:0000256" key="2">
    <source>
        <dbReference type="ARBA" id="ARBA00023186"/>
    </source>
</evidence>
<dbReference type="PANTHER" id="PTHR21237:SF23">
    <property type="entry name" value="GRPE PROTEIN HOMOLOG, MITOCHONDRIAL"/>
    <property type="match status" value="1"/>
</dbReference>
<dbReference type="InterPro" id="IPR009012">
    <property type="entry name" value="GrpE_head"/>
</dbReference>